<dbReference type="AlphaFoldDB" id="A0A0Q9YBA1"/>
<accession>A0A0Q9YBA1</accession>
<organism evidence="2">
    <name type="scientific">Candidatus Berkiella cookevillensis</name>
    <dbReference type="NCBI Taxonomy" id="437022"/>
    <lineage>
        <taxon>Bacteria</taxon>
        <taxon>Pseudomonadati</taxon>
        <taxon>Pseudomonadota</taxon>
        <taxon>Gammaproteobacteria</taxon>
        <taxon>Candidatus Berkiellales</taxon>
        <taxon>Candidatus Berkiellaceae</taxon>
        <taxon>Candidatus Berkiella</taxon>
    </lineage>
</organism>
<gene>
    <name evidence="3" type="ORF">CC99x_009420</name>
    <name evidence="2" type="ORF">CC99x_01905</name>
</gene>
<feature type="domain" description="Aminoglycoside phosphotransferase" evidence="1">
    <location>
        <begin position="127"/>
        <end position="218"/>
    </location>
</feature>
<proteinExistence type="predicted"/>
<reference evidence="3" key="2">
    <citation type="journal article" date="2016" name="Genome Announc.">
        <title>Draft Genome Sequences of Two Novel Amoeba-Resistant Intranuclear Bacteria, 'Candidatus Berkiella cookevillensis' and 'Candidatus Berkiella aquae'.</title>
        <authorList>
            <person name="Mehari Y.T."/>
            <person name="Arivett B.A."/>
            <person name="Farone A.L."/>
            <person name="Gunderson J.H."/>
            <person name="Farone M.B."/>
        </authorList>
    </citation>
    <scope>NUCLEOTIDE SEQUENCE</scope>
    <source>
        <strain evidence="3">CC99</strain>
    </source>
</reference>
<evidence type="ECO:0000313" key="3">
    <source>
        <dbReference type="EMBL" id="MCS5709123.1"/>
    </source>
</evidence>
<dbReference type="STRING" id="437022.CC99x_01905"/>
<dbReference type="Gene3D" id="3.90.1200.10">
    <property type="match status" value="1"/>
</dbReference>
<evidence type="ECO:0000313" key="4">
    <source>
        <dbReference type="Proteomes" id="UP000051494"/>
    </source>
</evidence>
<dbReference type="EMBL" id="LKHV02000001">
    <property type="protein sequence ID" value="MCS5709123.1"/>
    <property type="molecule type" value="Genomic_DNA"/>
</dbReference>
<dbReference type="Proteomes" id="UP000051494">
    <property type="component" value="Unassembled WGS sequence"/>
</dbReference>
<reference evidence="2" key="1">
    <citation type="submission" date="2015-09" db="EMBL/GenBank/DDBJ databases">
        <title>Draft Genome Sequences of Two Novel Amoeba-resistant Intranuclear Bacteria, Candidatus Berkiella cookevillensis and Candidatus Berkiella aquae.</title>
        <authorList>
            <person name="Mehari Y.T."/>
            <person name="Arivett B.A."/>
            <person name="Farone A.L."/>
            <person name="Gunderson J.H."/>
            <person name="Farone M.B."/>
        </authorList>
    </citation>
    <scope>NUCLEOTIDE SEQUENCE [LARGE SCALE GENOMIC DNA]</scope>
    <source>
        <strain evidence="2">CC99</strain>
    </source>
</reference>
<evidence type="ECO:0000259" key="1">
    <source>
        <dbReference type="Pfam" id="PF01636"/>
    </source>
</evidence>
<keyword evidence="2" id="KW-0808">Transferase</keyword>
<reference evidence="3" key="3">
    <citation type="submission" date="2021-06" db="EMBL/GenBank/DDBJ databases">
        <title>Genomic Description and Analysis of Intracellular Bacteria, Candidatus Berkiella cookevillensis and Candidatus Berkiella aquae.</title>
        <authorList>
            <person name="Kidane D.T."/>
            <person name="Mehari Y.T."/>
            <person name="Rice F.C."/>
            <person name="Arivett B.A."/>
            <person name="Farone A.L."/>
            <person name="Berk S.G."/>
            <person name="Farone M.B."/>
        </authorList>
    </citation>
    <scope>NUCLEOTIDE SEQUENCE</scope>
    <source>
        <strain evidence="3">CC99</strain>
    </source>
</reference>
<comment type="caution">
    <text evidence="2">The sequence shown here is derived from an EMBL/GenBank/DDBJ whole genome shotgun (WGS) entry which is preliminary data.</text>
</comment>
<dbReference type="RefSeq" id="WP_158003223.1">
    <property type="nucleotide sequence ID" value="NZ_LKHV02000001.1"/>
</dbReference>
<dbReference type="InterPro" id="IPR011009">
    <property type="entry name" value="Kinase-like_dom_sf"/>
</dbReference>
<keyword evidence="2" id="KW-0418">Kinase</keyword>
<dbReference type="EMBL" id="LKHV01000010">
    <property type="protein sequence ID" value="KRG17949.1"/>
    <property type="molecule type" value="Genomic_DNA"/>
</dbReference>
<protein>
    <submittedName>
        <fullName evidence="3">Aminoglycoside phosphotransferase family protein</fullName>
    </submittedName>
    <submittedName>
        <fullName evidence="2">Choline/ethanolamine kinase</fullName>
    </submittedName>
</protein>
<dbReference type="Pfam" id="PF01636">
    <property type="entry name" value="APH"/>
    <property type="match status" value="1"/>
</dbReference>
<dbReference type="InterPro" id="IPR002575">
    <property type="entry name" value="Aminoglycoside_PTrfase"/>
</dbReference>
<dbReference type="OrthoDB" id="6359048at2"/>
<evidence type="ECO:0000313" key="2">
    <source>
        <dbReference type="EMBL" id="KRG17949.1"/>
    </source>
</evidence>
<name>A0A0Q9YBA1_9GAMM</name>
<dbReference type="GO" id="GO:0016301">
    <property type="term" value="F:kinase activity"/>
    <property type="evidence" value="ECO:0007669"/>
    <property type="project" value="UniProtKB-KW"/>
</dbReference>
<keyword evidence="4" id="KW-1185">Reference proteome</keyword>
<dbReference type="SUPFAM" id="SSF56112">
    <property type="entry name" value="Protein kinase-like (PK-like)"/>
    <property type="match status" value="1"/>
</dbReference>
<sequence>MLNKISNMLFEYDYINSKDKIYFSSRLVDNWSMLVFAPPKKFYHIKINTHKDLKTECKNLKKIQNKYSEYIPQFIDYIEYEGYEFLICQAYQHEAFNKAQIEASTDLQDKLKYYFISSIADWSLQRKHDESTLQIEKSFGLEDEVAVHLAKLYSQAMSWGYQPQHGDFVLNNIAITRGHLIVFDWEDYARVNIVGFDLAIFLYSIHQFNSATLFEALATEKLDRIIMSYLTALNISKQSFMQLLPLYLYLFLVLKEKQGYSKESVLRTKESLLASYAMLKAMP</sequence>